<keyword evidence="6" id="KW-1185">Reference proteome</keyword>
<evidence type="ECO:0000313" key="6">
    <source>
        <dbReference type="Proteomes" id="UP000887566"/>
    </source>
</evidence>
<dbReference type="Proteomes" id="UP000887566">
    <property type="component" value="Unplaced"/>
</dbReference>
<dbReference type="PANTHER" id="PTHR13866:SF29">
    <property type="entry name" value="FOLLISTATIN"/>
    <property type="match status" value="1"/>
</dbReference>
<dbReference type="GO" id="GO:0005615">
    <property type="term" value="C:extracellular space"/>
    <property type="evidence" value="ECO:0007669"/>
    <property type="project" value="TreeGrafter"/>
</dbReference>
<dbReference type="InterPro" id="IPR036058">
    <property type="entry name" value="Kazal_dom_sf"/>
</dbReference>
<dbReference type="GO" id="GO:0005509">
    <property type="term" value="F:calcium ion binding"/>
    <property type="evidence" value="ECO:0007669"/>
    <property type="project" value="TreeGrafter"/>
</dbReference>
<keyword evidence="2" id="KW-1015">Disulfide bond</keyword>
<dbReference type="CDD" id="cd00104">
    <property type="entry name" value="KAZAL_FS"/>
    <property type="match status" value="1"/>
</dbReference>
<organism evidence="6 7">
    <name type="scientific">Plectus sambesii</name>
    <dbReference type="NCBI Taxonomy" id="2011161"/>
    <lineage>
        <taxon>Eukaryota</taxon>
        <taxon>Metazoa</taxon>
        <taxon>Ecdysozoa</taxon>
        <taxon>Nematoda</taxon>
        <taxon>Chromadorea</taxon>
        <taxon>Plectida</taxon>
        <taxon>Plectina</taxon>
        <taxon>Plectoidea</taxon>
        <taxon>Plectidae</taxon>
        <taxon>Plectus</taxon>
    </lineage>
</organism>
<dbReference type="Gene3D" id="3.30.60.30">
    <property type="match status" value="1"/>
</dbReference>
<feature type="domain" description="Kazal-like" evidence="5">
    <location>
        <begin position="50"/>
        <end position="99"/>
    </location>
</feature>
<evidence type="ECO:0000256" key="3">
    <source>
        <dbReference type="ARBA" id="ARBA00023180"/>
    </source>
</evidence>
<protein>
    <submittedName>
        <fullName evidence="7">Kazal-like domain-containing protein</fullName>
    </submittedName>
</protein>
<dbReference type="PROSITE" id="PS51465">
    <property type="entry name" value="KAZAL_2"/>
    <property type="match status" value="1"/>
</dbReference>
<keyword evidence="3" id="KW-0325">Glycoprotein</keyword>
<feature type="region of interest" description="Disordered" evidence="4">
    <location>
        <begin position="372"/>
        <end position="403"/>
    </location>
</feature>
<dbReference type="InterPro" id="IPR002350">
    <property type="entry name" value="Kazal_dom"/>
</dbReference>
<evidence type="ECO:0000256" key="4">
    <source>
        <dbReference type="SAM" id="MobiDB-lite"/>
    </source>
</evidence>
<dbReference type="GO" id="GO:0005518">
    <property type="term" value="F:collagen binding"/>
    <property type="evidence" value="ECO:0007669"/>
    <property type="project" value="TreeGrafter"/>
</dbReference>
<dbReference type="SMART" id="SM00280">
    <property type="entry name" value="KAZAL"/>
    <property type="match status" value="3"/>
</dbReference>
<accession>A0A914VWH0</accession>
<evidence type="ECO:0000256" key="1">
    <source>
        <dbReference type="ARBA" id="ARBA00022729"/>
    </source>
</evidence>
<dbReference type="WBParaSite" id="PSAMB.scaffold2647size22031.g18659.t1">
    <property type="protein sequence ID" value="PSAMB.scaffold2647size22031.g18659.t1"/>
    <property type="gene ID" value="PSAMB.scaffold2647size22031.g18659"/>
</dbReference>
<feature type="compositionally biased region" description="Polar residues" evidence="4">
    <location>
        <begin position="381"/>
        <end position="391"/>
    </location>
</feature>
<evidence type="ECO:0000256" key="2">
    <source>
        <dbReference type="ARBA" id="ARBA00023157"/>
    </source>
</evidence>
<proteinExistence type="predicted"/>
<evidence type="ECO:0000313" key="7">
    <source>
        <dbReference type="WBParaSite" id="PSAMB.scaffold2647size22031.g18659.t1"/>
    </source>
</evidence>
<keyword evidence="1" id="KW-0732">Signal</keyword>
<dbReference type="Pfam" id="PF07648">
    <property type="entry name" value="Kazal_2"/>
    <property type="match status" value="3"/>
</dbReference>
<dbReference type="PANTHER" id="PTHR13866">
    <property type="entry name" value="SPARC OSTEONECTIN"/>
    <property type="match status" value="1"/>
</dbReference>
<dbReference type="GO" id="GO:0050840">
    <property type="term" value="F:extracellular matrix binding"/>
    <property type="evidence" value="ECO:0007669"/>
    <property type="project" value="TreeGrafter"/>
</dbReference>
<dbReference type="AlphaFoldDB" id="A0A914VWH0"/>
<name>A0A914VWH0_9BILA</name>
<sequence length="585" mass="65223">MSRCPAFGPPVCDHRGDLHQNNCFFEYAQCVELRQNGHHLAMDMSSPRCQCNNTCQNVWEPVCDNDGMTHNNLCSFLNAKCFAQIKFGISLTVDYVGTCCDSLCQSKLQPYFAVCDTDGRSHRDMCAFYVHQCREERKTGRRPMIARFGAFASATARGFEDRLALARKAATAAAAATAHRQALLEAIVRTPLAAPPSSAACGCGRSSMAVLIAFVCSRALKVAAMGCCLSRCCDRRPVDPHVHHYWRVTGALIKRDDERLETRGAGIAFINNGLLCYDGDCSRPFELQLDSMENVKPTSAFHDADNTFAKPGCGSDGIVDILAASSDGRRLHIGFKAVDCADMSDMLMQIVSKHRQKPKIFQFNSVDIDGTEIEDDRSTSRRPSCQATPSRHQCKRADGRTDRRVSSFVANTTSVAHSSSLRGRPVTVGTASMATKLLRRRGKKKTEEVTEDSPGVLAVWTLRSAVWRTNANCGMLLPRVTARCRAYVKYADLKVKGTFCRLSFPLVTIRYIEVVDCNRWCSFGARTALDIRGREFRLLLKGAAYIDDMCERLRFLVVRQRVPHSLRDLPCDWLDNADHEQRRLL</sequence>
<dbReference type="SUPFAM" id="SSF100895">
    <property type="entry name" value="Kazal-type serine protease inhibitors"/>
    <property type="match status" value="2"/>
</dbReference>
<evidence type="ECO:0000259" key="5">
    <source>
        <dbReference type="PROSITE" id="PS51465"/>
    </source>
</evidence>
<reference evidence="7" key="1">
    <citation type="submission" date="2022-11" db="UniProtKB">
        <authorList>
            <consortium name="WormBaseParasite"/>
        </authorList>
    </citation>
    <scope>IDENTIFICATION</scope>
</reference>